<dbReference type="Pfam" id="PF14103">
    <property type="entry name" value="DUF4276"/>
    <property type="match status" value="1"/>
</dbReference>
<keyword evidence="2" id="KW-1185">Reference proteome</keyword>
<evidence type="ECO:0000313" key="2">
    <source>
        <dbReference type="Proteomes" id="UP000287247"/>
    </source>
</evidence>
<dbReference type="InterPro" id="IPR025455">
    <property type="entry name" value="DUF4276"/>
</dbReference>
<protein>
    <submittedName>
        <fullName evidence="1">Uncharacterized protein</fullName>
    </submittedName>
</protein>
<reference evidence="2" key="1">
    <citation type="submission" date="2017-05" db="EMBL/GenBank/DDBJ databases">
        <title>Physiological properties and genetic analysis related to exopolysaccharide production of fresh-water unicellular cyanobacterium Aphanothece sacrum, Suizenji Nori, that has been cultured as a food source in Japan.</title>
        <authorList>
            <person name="Kanesaki Y."/>
            <person name="Yoshikawa S."/>
            <person name="Ohki K."/>
        </authorList>
    </citation>
    <scope>NUCLEOTIDE SEQUENCE [LARGE SCALE GENOMIC DNA]</scope>
    <source>
        <strain evidence="2">FPU1</strain>
    </source>
</reference>
<comment type="caution">
    <text evidence="1">The sequence shown here is derived from an EMBL/GenBank/DDBJ whole genome shotgun (WGS) entry which is preliminary data.</text>
</comment>
<organism evidence="1 2">
    <name type="scientific">Aphanothece sacrum FPU1</name>
    <dbReference type="NCBI Taxonomy" id="1920663"/>
    <lineage>
        <taxon>Bacteria</taxon>
        <taxon>Bacillati</taxon>
        <taxon>Cyanobacteriota</taxon>
        <taxon>Cyanophyceae</taxon>
        <taxon>Oscillatoriophycideae</taxon>
        <taxon>Chroococcales</taxon>
        <taxon>Aphanothecaceae</taxon>
        <taxon>Aphanothece</taxon>
    </lineage>
</organism>
<proteinExistence type="predicted"/>
<sequence length="126" mass="14689">MSVILIINKKSEEDVHLEFLVEEFSAKECLETILPKILSPNITYKIHDFRGKSDLIKKLPDRLKGYKAWIPQDYKIIVLVDRDNEDCTKLKDKLEKIARETGFMTQSNRKNQKAFQLLNRIAIIVG</sequence>
<dbReference type="Proteomes" id="UP000287247">
    <property type="component" value="Unassembled WGS sequence"/>
</dbReference>
<dbReference type="AlphaFoldDB" id="A0A401IMW1"/>
<evidence type="ECO:0000313" key="1">
    <source>
        <dbReference type="EMBL" id="GBF82579.1"/>
    </source>
</evidence>
<name>A0A401IMW1_APHSA</name>
<accession>A0A401IMW1</accession>
<dbReference type="RefSeq" id="WP_227873464.1">
    <property type="nucleotide sequence ID" value="NZ_BDQK01000017.1"/>
</dbReference>
<dbReference type="EMBL" id="BDQK01000017">
    <property type="protein sequence ID" value="GBF82579.1"/>
    <property type="molecule type" value="Genomic_DNA"/>
</dbReference>
<gene>
    <name evidence="1" type="ORF">AsFPU1_4009</name>
</gene>